<proteinExistence type="predicted"/>
<reference evidence="1" key="1">
    <citation type="submission" date="2020-05" db="EMBL/GenBank/DDBJ databases">
        <title>Phylogenomic resolution of chytrid fungi.</title>
        <authorList>
            <person name="Stajich J.E."/>
            <person name="Amses K."/>
            <person name="Simmons R."/>
            <person name="Seto K."/>
            <person name="Myers J."/>
            <person name="Bonds A."/>
            <person name="Quandt C.A."/>
            <person name="Barry K."/>
            <person name="Liu P."/>
            <person name="Grigoriev I."/>
            <person name="Longcore J.E."/>
            <person name="James T.Y."/>
        </authorList>
    </citation>
    <scope>NUCLEOTIDE SEQUENCE</scope>
    <source>
        <strain evidence="1">JEL0318</strain>
    </source>
</reference>
<evidence type="ECO:0000313" key="1">
    <source>
        <dbReference type="EMBL" id="KAJ3051643.1"/>
    </source>
</evidence>
<comment type="caution">
    <text evidence="1">The sequence shown here is derived from an EMBL/GenBank/DDBJ whole genome shotgun (WGS) entry which is preliminary data.</text>
</comment>
<dbReference type="EMBL" id="JADGJD010000372">
    <property type="protein sequence ID" value="KAJ3051643.1"/>
    <property type="molecule type" value="Genomic_DNA"/>
</dbReference>
<accession>A0AAD5SDZ7</accession>
<dbReference type="Proteomes" id="UP001212841">
    <property type="component" value="Unassembled WGS sequence"/>
</dbReference>
<sequence length="702" mass="79260">MDVAPAMCLYHRPCALRVQISPKKNRTALHALPHPPRNAAERERFYKELLDRYFNITATEAIKLLEKNGFRASSNSQRCLTATDFLEYYRSILMSPGGKEQILAEFVVYLSYVELEDRNFWKTEWGRLGLEAKVYAGREYSGWLRRMQWLSNIVNDGGCGLSFLLMLNSQVLDKLNHDEGGNTNSEDSKVFLRCWKARKDAGGRSILEIFDRMLVESINAFSRGYNIAEIGSFYKGVLYEFAFRCNANYPGSNIGVEHLAALQSATGGRSGIERVAQWRILGRACKSQTSLAEGTGTITDPEQLAPVSRQPYHACLSDDFHKLRITITNNVYHRINYSNDNRRFLDEYLAHYGNMNEFIRWSCTQLSRLAQTDDEVSRFRFLQLAWLLLHHGTAMFVLRRLRPDLYTPCHNIGRIRDAVGWESSILCCKIDLLNLKDYLSATTELEANELGVKGSIRTGKPAGDYLTWRHHYLRAEGLTRASEVFGKDVDFGHFALKRRLNPCCCSCSSRTEEQPVPASLVEVMKKVAATRQMVLIDGTHGPFDRGCLELLAAGNNVVIYRRRCDSIFFAAPMWWRFGFHIPIPGFSEAAMVHVVQRFQQFYAPRIAANITTNLAVTNNLNQQQVPANLGIPPPTFDPSTFADSSPFIAPAADPTAAEPPNSIQMGGTMGDVDLSFFLHDFAADQTMGLHFADTDVFGIDIQ</sequence>
<protein>
    <submittedName>
        <fullName evidence="1">Uncharacterized protein</fullName>
    </submittedName>
</protein>
<keyword evidence="2" id="KW-1185">Reference proteome</keyword>
<dbReference type="AlphaFoldDB" id="A0AAD5SDZ7"/>
<organism evidence="1 2">
    <name type="scientific">Rhizophlyctis rosea</name>
    <dbReference type="NCBI Taxonomy" id="64517"/>
    <lineage>
        <taxon>Eukaryota</taxon>
        <taxon>Fungi</taxon>
        <taxon>Fungi incertae sedis</taxon>
        <taxon>Chytridiomycota</taxon>
        <taxon>Chytridiomycota incertae sedis</taxon>
        <taxon>Chytridiomycetes</taxon>
        <taxon>Rhizophlyctidales</taxon>
        <taxon>Rhizophlyctidaceae</taxon>
        <taxon>Rhizophlyctis</taxon>
    </lineage>
</organism>
<name>A0AAD5SDZ7_9FUNG</name>
<gene>
    <name evidence="1" type="ORF">HK097_007343</name>
</gene>
<evidence type="ECO:0000313" key="2">
    <source>
        <dbReference type="Proteomes" id="UP001212841"/>
    </source>
</evidence>